<gene>
    <name evidence="1" type="ORF">FKW44_022940</name>
</gene>
<dbReference type="AlphaFoldDB" id="A0A7T8GNM5"/>
<protein>
    <submittedName>
        <fullName evidence="1">Transposable element tcb2 transposase</fullName>
    </submittedName>
</protein>
<keyword evidence="2" id="KW-1185">Reference proteome</keyword>
<sequence>MELPPTVQFGAKLVLRESRHVLVKGVLAPQQPDLNPCDYYLWGVLERDLTSVLTTLWTP</sequence>
<dbReference type="Proteomes" id="UP000595437">
    <property type="component" value="Chromosome 17"/>
</dbReference>
<proteinExistence type="predicted"/>
<accession>A0A7T8GNM5</accession>
<evidence type="ECO:0000313" key="1">
    <source>
        <dbReference type="EMBL" id="QQP34895.1"/>
    </source>
</evidence>
<name>A0A7T8GNM5_CALRO</name>
<dbReference type="EMBL" id="CP045906">
    <property type="protein sequence ID" value="QQP34895.1"/>
    <property type="molecule type" value="Genomic_DNA"/>
</dbReference>
<reference evidence="2" key="1">
    <citation type="submission" date="2021-01" db="EMBL/GenBank/DDBJ databases">
        <title>Caligus Genome Assembly.</title>
        <authorList>
            <person name="Gallardo-Escarate C."/>
        </authorList>
    </citation>
    <scope>NUCLEOTIDE SEQUENCE [LARGE SCALE GENOMIC DNA]</scope>
</reference>
<organism evidence="1 2">
    <name type="scientific">Caligus rogercresseyi</name>
    <name type="common">Sea louse</name>
    <dbReference type="NCBI Taxonomy" id="217165"/>
    <lineage>
        <taxon>Eukaryota</taxon>
        <taxon>Metazoa</taxon>
        <taxon>Ecdysozoa</taxon>
        <taxon>Arthropoda</taxon>
        <taxon>Crustacea</taxon>
        <taxon>Multicrustacea</taxon>
        <taxon>Hexanauplia</taxon>
        <taxon>Copepoda</taxon>
        <taxon>Siphonostomatoida</taxon>
        <taxon>Caligidae</taxon>
        <taxon>Caligus</taxon>
    </lineage>
</organism>
<evidence type="ECO:0000313" key="2">
    <source>
        <dbReference type="Proteomes" id="UP000595437"/>
    </source>
</evidence>